<name>A0ABN7AJC4_9HEMI</name>
<evidence type="ECO:0000256" key="1">
    <source>
        <dbReference type="SAM" id="MobiDB-lite"/>
    </source>
</evidence>
<feature type="region of interest" description="Disordered" evidence="1">
    <location>
        <begin position="1"/>
        <end position="22"/>
    </location>
</feature>
<reference evidence="2 3" key="1">
    <citation type="submission" date="2023-09" db="EMBL/GenBank/DDBJ databases">
        <title>Nesidiocoris tenuis whole genome shotgun sequence.</title>
        <authorList>
            <person name="Shibata T."/>
            <person name="Shimoda M."/>
            <person name="Kobayashi T."/>
            <person name="Uehara T."/>
        </authorList>
    </citation>
    <scope>NUCLEOTIDE SEQUENCE [LARGE SCALE GENOMIC DNA]</scope>
    <source>
        <strain evidence="2 3">Japan</strain>
    </source>
</reference>
<keyword evidence="3" id="KW-1185">Reference proteome</keyword>
<evidence type="ECO:0000313" key="2">
    <source>
        <dbReference type="EMBL" id="BES91367.1"/>
    </source>
</evidence>
<accession>A0ABN7AJC4</accession>
<dbReference type="EMBL" id="AP028910">
    <property type="protein sequence ID" value="BES91367.1"/>
    <property type="molecule type" value="Genomic_DNA"/>
</dbReference>
<dbReference type="Proteomes" id="UP001307889">
    <property type="component" value="Chromosome 2"/>
</dbReference>
<organism evidence="2 3">
    <name type="scientific">Nesidiocoris tenuis</name>
    <dbReference type="NCBI Taxonomy" id="355587"/>
    <lineage>
        <taxon>Eukaryota</taxon>
        <taxon>Metazoa</taxon>
        <taxon>Ecdysozoa</taxon>
        <taxon>Arthropoda</taxon>
        <taxon>Hexapoda</taxon>
        <taxon>Insecta</taxon>
        <taxon>Pterygota</taxon>
        <taxon>Neoptera</taxon>
        <taxon>Paraneoptera</taxon>
        <taxon>Hemiptera</taxon>
        <taxon>Heteroptera</taxon>
        <taxon>Panheteroptera</taxon>
        <taxon>Cimicomorpha</taxon>
        <taxon>Miridae</taxon>
        <taxon>Dicyphina</taxon>
        <taxon>Nesidiocoris</taxon>
    </lineage>
</organism>
<sequence>MAAVRNQRSRSPADGLGSFSGSASHPHVFALRRISPRSLIGARKSAGDRKAREEDGDRAARTRYYVCIALPPAFLRLFTYGHDAPGVRKRRRKRR</sequence>
<proteinExistence type="predicted"/>
<evidence type="ECO:0000313" key="3">
    <source>
        <dbReference type="Proteomes" id="UP001307889"/>
    </source>
</evidence>
<gene>
    <name evidence="2" type="ORF">NTJ_04175</name>
</gene>
<protein>
    <submittedName>
        <fullName evidence="2">Uncharacterized protein</fullName>
    </submittedName>
</protein>